<accession>A0A1U7IQA0</accession>
<dbReference type="PANTHER" id="PTHR44591">
    <property type="entry name" value="STRESS RESPONSE REGULATOR PROTEIN 1"/>
    <property type="match status" value="1"/>
</dbReference>
<dbReference type="GO" id="GO:0000160">
    <property type="term" value="P:phosphorelay signal transduction system"/>
    <property type="evidence" value="ECO:0007669"/>
    <property type="project" value="UniProtKB-KW"/>
</dbReference>
<dbReference type="STRING" id="454136.NIES2119_06865"/>
<organism evidence="5 6">
    <name type="scientific">[Phormidium ambiguum] IAM M-71</name>
    <dbReference type="NCBI Taxonomy" id="454136"/>
    <lineage>
        <taxon>Bacteria</taxon>
        <taxon>Bacillati</taxon>
        <taxon>Cyanobacteriota</taxon>
        <taxon>Cyanophyceae</taxon>
        <taxon>Oscillatoriophycideae</taxon>
        <taxon>Aerosakkonematales</taxon>
        <taxon>Aerosakkonemataceae</taxon>
        <taxon>Floridanema</taxon>
    </lineage>
</organism>
<proteinExistence type="predicted"/>
<dbReference type="OrthoDB" id="582422at2"/>
<dbReference type="RefSeq" id="WP_073592758.1">
    <property type="nucleotide sequence ID" value="NZ_MRCE01000005.1"/>
</dbReference>
<dbReference type="PROSITE" id="PS50110">
    <property type="entry name" value="RESPONSE_REGULATORY"/>
    <property type="match status" value="1"/>
</dbReference>
<gene>
    <name evidence="5" type="ORF">NIES2119_06865</name>
</gene>
<sequence length="120" mass="13298">MSTVLLVEDSTSQIEIMSRYLQQLGFSVVIAKSSEEAQAKLKLHKPNLIILDVILPGQSGFELCREIKTDPDTSQIPVVICSTKDTDVDKLWGSMLGADAYLPKPVEANELVRTIRQIVK</sequence>
<evidence type="ECO:0000256" key="1">
    <source>
        <dbReference type="ARBA" id="ARBA00022553"/>
    </source>
</evidence>
<dbReference type="CDD" id="cd17574">
    <property type="entry name" value="REC_OmpR"/>
    <property type="match status" value="1"/>
</dbReference>
<evidence type="ECO:0000259" key="4">
    <source>
        <dbReference type="PROSITE" id="PS50110"/>
    </source>
</evidence>
<evidence type="ECO:0000313" key="5">
    <source>
        <dbReference type="EMBL" id="OKH39504.1"/>
    </source>
</evidence>
<dbReference type="Gene3D" id="3.40.50.2300">
    <property type="match status" value="1"/>
</dbReference>
<keyword evidence="2" id="KW-0902">Two-component regulatory system</keyword>
<protein>
    <submittedName>
        <fullName evidence="5">Two-component system response regulator</fullName>
    </submittedName>
</protein>
<dbReference type="PANTHER" id="PTHR44591:SF14">
    <property type="entry name" value="PROTEIN PILG"/>
    <property type="match status" value="1"/>
</dbReference>
<evidence type="ECO:0000256" key="2">
    <source>
        <dbReference type="ARBA" id="ARBA00023012"/>
    </source>
</evidence>
<reference evidence="5 6" key="1">
    <citation type="submission" date="2016-11" db="EMBL/GenBank/DDBJ databases">
        <title>Draft Genome Sequences of Nine Cyanobacterial Strains from Diverse Habitats.</title>
        <authorList>
            <person name="Zhu T."/>
            <person name="Hou S."/>
            <person name="Lu X."/>
            <person name="Hess W.R."/>
        </authorList>
    </citation>
    <scope>NUCLEOTIDE SEQUENCE [LARGE SCALE GENOMIC DNA]</scope>
    <source>
        <strain evidence="5 6">IAM M-71</strain>
    </source>
</reference>
<dbReference type="InterPro" id="IPR001789">
    <property type="entry name" value="Sig_transdc_resp-reg_receiver"/>
</dbReference>
<comment type="caution">
    <text evidence="5">The sequence shown here is derived from an EMBL/GenBank/DDBJ whole genome shotgun (WGS) entry which is preliminary data.</text>
</comment>
<dbReference type="Proteomes" id="UP000185860">
    <property type="component" value="Unassembled WGS sequence"/>
</dbReference>
<dbReference type="SUPFAM" id="SSF52172">
    <property type="entry name" value="CheY-like"/>
    <property type="match status" value="1"/>
</dbReference>
<dbReference type="AlphaFoldDB" id="A0A1U7IQA0"/>
<dbReference type="InterPro" id="IPR011006">
    <property type="entry name" value="CheY-like_superfamily"/>
</dbReference>
<dbReference type="InterPro" id="IPR050595">
    <property type="entry name" value="Bact_response_regulator"/>
</dbReference>
<name>A0A1U7IQA0_9CYAN</name>
<evidence type="ECO:0000313" key="6">
    <source>
        <dbReference type="Proteomes" id="UP000185860"/>
    </source>
</evidence>
<evidence type="ECO:0000256" key="3">
    <source>
        <dbReference type="PROSITE-ProRule" id="PRU00169"/>
    </source>
</evidence>
<dbReference type="EMBL" id="MRCE01000005">
    <property type="protein sequence ID" value="OKH39504.1"/>
    <property type="molecule type" value="Genomic_DNA"/>
</dbReference>
<feature type="domain" description="Response regulatory" evidence="4">
    <location>
        <begin position="3"/>
        <end position="119"/>
    </location>
</feature>
<keyword evidence="1 3" id="KW-0597">Phosphoprotein</keyword>
<dbReference type="SMART" id="SM00448">
    <property type="entry name" value="REC"/>
    <property type="match status" value="1"/>
</dbReference>
<dbReference type="Pfam" id="PF00072">
    <property type="entry name" value="Response_reg"/>
    <property type="match status" value="1"/>
</dbReference>
<feature type="modified residue" description="4-aspartylphosphate" evidence="3">
    <location>
        <position position="52"/>
    </location>
</feature>